<proteinExistence type="predicted"/>
<organism evidence="1 2">
    <name type="scientific">Methylobacterium organophilum</name>
    <dbReference type="NCBI Taxonomy" id="410"/>
    <lineage>
        <taxon>Bacteria</taxon>
        <taxon>Pseudomonadati</taxon>
        <taxon>Pseudomonadota</taxon>
        <taxon>Alphaproteobacteria</taxon>
        <taxon>Hyphomicrobiales</taxon>
        <taxon>Methylobacteriaceae</taxon>
        <taxon>Methylobacterium</taxon>
    </lineage>
</organism>
<comment type="caution">
    <text evidence="1">The sequence shown here is derived from an EMBL/GenBank/DDBJ whole genome shotgun (WGS) entry which is preliminary data.</text>
</comment>
<gene>
    <name evidence="1" type="ORF">LKMONMHP_4658</name>
</gene>
<reference evidence="1" key="1">
    <citation type="journal article" date="2021" name="Front. Microbiol.">
        <title>Comprehensive Comparative Genomics and Phenotyping of Methylobacterium Species.</title>
        <authorList>
            <person name="Alessa O."/>
            <person name="Ogura Y."/>
            <person name="Fujitani Y."/>
            <person name="Takami H."/>
            <person name="Hayashi T."/>
            <person name="Sahin N."/>
            <person name="Tani A."/>
        </authorList>
    </citation>
    <scope>NUCLEOTIDE SEQUENCE</scope>
    <source>
        <strain evidence="1">NBRC 15689</strain>
    </source>
</reference>
<protein>
    <submittedName>
        <fullName evidence="1">Uncharacterized protein</fullName>
    </submittedName>
</protein>
<dbReference type="RefSeq" id="WP_238314995.1">
    <property type="nucleotide sequence ID" value="NZ_BPQV01000020.1"/>
</dbReference>
<reference evidence="1" key="2">
    <citation type="submission" date="2021-08" db="EMBL/GenBank/DDBJ databases">
        <authorList>
            <person name="Tani A."/>
            <person name="Ola A."/>
            <person name="Ogura Y."/>
            <person name="Katsura K."/>
            <person name="Hayashi T."/>
        </authorList>
    </citation>
    <scope>NUCLEOTIDE SEQUENCE</scope>
    <source>
        <strain evidence="1">NBRC 15689</strain>
    </source>
</reference>
<accession>A0ABQ4TDL2</accession>
<sequence length="105" mass="11092">MTRSLTAIAPEHLARDLAEAGFAAPYSAARGFVMDATGKTVLPIGPTPWAPGLRLQLSEMLARVLTGLAQEAAVSNPFDPEYRAVVNIESRARYPLPGGLSDAAE</sequence>
<dbReference type="Proteomes" id="UP001055156">
    <property type="component" value="Unassembled WGS sequence"/>
</dbReference>
<keyword evidence="2" id="KW-1185">Reference proteome</keyword>
<evidence type="ECO:0000313" key="1">
    <source>
        <dbReference type="EMBL" id="GJE29772.1"/>
    </source>
</evidence>
<name>A0ABQ4TDL2_METOR</name>
<evidence type="ECO:0000313" key="2">
    <source>
        <dbReference type="Proteomes" id="UP001055156"/>
    </source>
</evidence>
<dbReference type="EMBL" id="BPQV01000020">
    <property type="protein sequence ID" value="GJE29772.1"/>
    <property type="molecule type" value="Genomic_DNA"/>
</dbReference>